<protein>
    <submittedName>
        <fullName evidence="7">Integrase/recombinase XerD</fullName>
    </submittedName>
</protein>
<dbReference type="PROSITE" id="PS51900">
    <property type="entry name" value="CB"/>
    <property type="match status" value="1"/>
</dbReference>
<name>A0AAE5H0I9_CLOBE</name>
<evidence type="ECO:0000256" key="3">
    <source>
        <dbReference type="ARBA" id="ARBA00023172"/>
    </source>
</evidence>
<evidence type="ECO:0000256" key="4">
    <source>
        <dbReference type="PROSITE-ProRule" id="PRU01248"/>
    </source>
</evidence>
<comment type="caution">
    <text evidence="7">The sequence shown here is derived from an EMBL/GenBank/DDBJ whole genome shotgun (WGS) entry which is preliminary data.</text>
</comment>
<evidence type="ECO:0000259" key="5">
    <source>
        <dbReference type="PROSITE" id="PS51898"/>
    </source>
</evidence>
<dbReference type="Pfam" id="PF13102">
    <property type="entry name" value="Phage_int_SAM_5"/>
    <property type="match status" value="1"/>
</dbReference>
<evidence type="ECO:0000313" key="8">
    <source>
        <dbReference type="Proteomes" id="UP000822184"/>
    </source>
</evidence>
<gene>
    <name evidence="7" type="ORF">BCD95_000346</name>
</gene>
<comment type="similarity">
    <text evidence="1">Belongs to the 'phage' integrase family.</text>
</comment>
<dbReference type="InterPro" id="IPR002104">
    <property type="entry name" value="Integrase_catalytic"/>
</dbReference>
<dbReference type="Proteomes" id="UP000822184">
    <property type="component" value="Unassembled WGS sequence"/>
</dbReference>
<dbReference type="CDD" id="cd00397">
    <property type="entry name" value="DNA_BRE_C"/>
    <property type="match status" value="1"/>
</dbReference>
<accession>A0AAE5H0I9</accession>
<evidence type="ECO:0000256" key="2">
    <source>
        <dbReference type="ARBA" id="ARBA00023125"/>
    </source>
</evidence>
<dbReference type="InterPro" id="IPR050090">
    <property type="entry name" value="Tyrosine_recombinase_XerCD"/>
</dbReference>
<dbReference type="GO" id="GO:0003677">
    <property type="term" value="F:DNA binding"/>
    <property type="evidence" value="ECO:0007669"/>
    <property type="project" value="UniProtKB-UniRule"/>
</dbReference>
<organism evidence="7 8">
    <name type="scientific">Clostridium beijerinckii</name>
    <name type="common">Clostridium MP</name>
    <dbReference type="NCBI Taxonomy" id="1520"/>
    <lineage>
        <taxon>Bacteria</taxon>
        <taxon>Bacillati</taxon>
        <taxon>Bacillota</taxon>
        <taxon>Clostridia</taxon>
        <taxon>Eubacteriales</taxon>
        <taxon>Clostridiaceae</taxon>
        <taxon>Clostridium</taxon>
    </lineage>
</organism>
<dbReference type="Pfam" id="PF00589">
    <property type="entry name" value="Phage_integrase"/>
    <property type="match status" value="1"/>
</dbReference>
<dbReference type="GO" id="GO:0006310">
    <property type="term" value="P:DNA recombination"/>
    <property type="evidence" value="ECO:0007669"/>
    <property type="project" value="UniProtKB-KW"/>
</dbReference>
<dbReference type="InterPro" id="IPR013762">
    <property type="entry name" value="Integrase-like_cat_sf"/>
</dbReference>
<keyword evidence="2 4" id="KW-0238">DNA-binding</keyword>
<dbReference type="InterPro" id="IPR010998">
    <property type="entry name" value="Integrase_recombinase_N"/>
</dbReference>
<dbReference type="SUPFAM" id="SSF56349">
    <property type="entry name" value="DNA breaking-rejoining enzymes"/>
    <property type="match status" value="1"/>
</dbReference>
<dbReference type="GO" id="GO:0015074">
    <property type="term" value="P:DNA integration"/>
    <property type="evidence" value="ECO:0007669"/>
    <property type="project" value="InterPro"/>
</dbReference>
<sequence length="319" mass="37718">MKISMDSNSNNPRITFDEGYDQFIKYCKVRNLRPATIKHYDNTMLSIYKFINPKTLVKDITKSTVDGFILYCRNELNVKDVTINTYVRTLRSILYYFMKLGWMKEFKVPNVRFDKHIIETYSEEELKLLLERPNKNKCTFTIFRSWTIVNFLIGTGVRVNSLVNIKNKDIDFENEVVLLDVTKNRQSVIIPLSSTLISVLREYMSIRGGELEDYLFCTEFGKKADRQTINTTINSYNKKRGVMKTGLHRFRHTFAKLWILNGGDVFKLQKMLCHSDMRIVRNYVEMFTCDIKKDFNNYNPLEGLQDNKNYNSKIKLKRK</sequence>
<dbReference type="Gene3D" id="1.10.443.10">
    <property type="entry name" value="Intergrase catalytic core"/>
    <property type="match status" value="1"/>
</dbReference>
<proteinExistence type="inferred from homology"/>
<dbReference type="Gene3D" id="1.10.150.130">
    <property type="match status" value="1"/>
</dbReference>
<evidence type="ECO:0000313" key="7">
    <source>
        <dbReference type="EMBL" id="NSB12087.1"/>
    </source>
</evidence>
<dbReference type="InterPro" id="IPR011010">
    <property type="entry name" value="DNA_brk_join_enz"/>
</dbReference>
<dbReference type="PANTHER" id="PTHR30349:SF41">
    <property type="entry name" value="INTEGRASE_RECOMBINASE PROTEIN MJ0367-RELATED"/>
    <property type="match status" value="1"/>
</dbReference>
<dbReference type="InterPro" id="IPR025269">
    <property type="entry name" value="SAM-like_dom"/>
</dbReference>
<reference evidence="7" key="1">
    <citation type="submission" date="2020-06" db="EMBL/GenBank/DDBJ databases">
        <title>Genomic insights into acetone-butanol-ethanol (ABE) fermentation by sequencing solventogenic clostridia strains.</title>
        <authorList>
            <person name="Brown S."/>
        </authorList>
    </citation>
    <scope>NUCLEOTIDE SEQUENCE</scope>
    <source>
        <strain evidence="7">DJ123</strain>
    </source>
</reference>
<keyword evidence="3" id="KW-0233">DNA recombination</keyword>
<dbReference type="AlphaFoldDB" id="A0AAE5H0I9"/>
<dbReference type="InterPro" id="IPR044068">
    <property type="entry name" value="CB"/>
</dbReference>
<dbReference type="PANTHER" id="PTHR30349">
    <property type="entry name" value="PHAGE INTEGRASE-RELATED"/>
    <property type="match status" value="1"/>
</dbReference>
<dbReference type="PROSITE" id="PS51898">
    <property type="entry name" value="TYR_RECOMBINASE"/>
    <property type="match status" value="1"/>
</dbReference>
<evidence type="ECO:0000259" key="6">
    <source>
        <dbReference type="PROSITE" id="PS51900"/>
    </source>
</evidence>
<dbReference type="RefSeq" id="WP_077855620.1">
    <property type="nucleotide sequence ID" value="NZ_JABTDW010000001.1"/>
</dbReference>
<dbReference type="EMBL" id="JABTDW010000001">
    <property type="protein sequence ID" value="NSB12087.1"/>
    <property type="molecule type" value="Genomic_DNA"/>
</dbReference>
<feature type="domain" description="Tyr recombinase" evidence="5">
    <location>
        <begin position="116"/>
        <end position="296"/>
    </location>
</feature>
<evidence type="ECO:0000256" key="1">
    <source>
        <dbReference type="ARBA" id="ARBA00008857"/>
    </source>
</evidence>
<feature type="domain" description="Core-binding (CB)" evidence="6">
    <location>
        <begin position="14"/>
        <end position="98"/>
    </location>
</feature>